<reference evidence="2" key="2">
    <citation type="submission" date="2022-06" db="UniProtKB">
        <authorList>
            <consortium name="EnsemblMetazoa"/>
        </authorList>
    </citation>
    <scope>IDENTIFICATION</scope>
    <source>
        <strain evidence="2">PS312</strain>
    </source>
</reference>
<dbReference type="Proteomes" id="UP000005239">
    <property type="component" value="Unassembled WGS sequence"/>
</dbReference>
<dbReference type="AlphaFoldDB" id="A0A2A6BRE8"/>
<keyword evidence="3" id="KW-1185">Reference proteome</keyword>
<feature type="compositionally biased region" description="Basic and acidic residues" evidence="1">
    <location>
        <begin position="60"/>
        <end position="71"/>
    </location>
</feature>
<reference evidence="3" key="1">
    <citation type="journal article" date="2008" name="Nat. Genet.">
        <title>The Pristionchus pacificus genome provides a unique perspective on nematode lifestyle and parasitism.</title>
        <authorList>
            <person name="Dieterich C."/>
            <person name="Clifton S.W."/>
            <person name="Schuster L.N."/>
            <person name="Chinwalla A."/>
            <person name="Delehaunty K."/>
            <person name="Dinkelacker I."/>
            <person name="Fulton L."/>
            <person name="Fulton R."/>
            <person name="Godfrey J."/>
            <person name="Minx P."/>
            <person name="Mitreva M."/>
            <person name="Roeseler W."/>
            <person name="Tian H."/>
            <person name="Witte H."/>
            <person name="Yang S.P."/>
            <person name="Wilson R.K."/>
            <person name="Sommer R.J."/>
        </authorList>
    </citation>
    <scope>NUCLEOTIDE SEQUENCE [LARGE SCALE GENOMIC DNA]</scope>
    <source>
        <strain evidence="3">PS312</strain>
    </source>
</reference>
<proteinExistence type="predicted"/>
<evidence type="ECO:0000313" key="3">
    <source>
        <dbReference type="Proteomes" id="UP000005239"/>
    </source>
</evidence>
<dbReference type="EnsemblMetazoa" id="PPA41906.1">
    <property type="protein sequence ID" value="PPA41906.1"/>
    <property type="gene ID" value="WBGene00280275"/>
</dbReference>
<gene>
    <name evidence="2" type="primary">WBGene00280275</name>
</gene>
<evidence type="ECO:0000256" key="1">
    <source>
        <dbReference type="SAM" id="MobiDB-lite"/>
    </source>
</evidence>
<feature type="compositionally biased region" description="Basic and acidic residues" evidence="1">
    <location>
        <begin position="105"/>
        <end position="120"/>
    </location>
</feature>
<protein>
    <submittedName>
        <fullName evidence="2">Uncharacterized protein</fullName>
    </submittedName>
</protein>
<accession>A0A2A6BRE8</accession>
<evidence type="ECO:0000313" key="2">
    <source>
        <dbReference type="EnsemblMetazoa" id="PPA41906.1"/>
    </source>
</evidence>
<feature type="region of interest" description="Disordered" evidence="1">
    <location>
        <begin position="58"/>
        <end position="131"/>
    </location>
</feature>
<name>A0A2A6BRE8_PRIPA</name>
<organism evidence="2 3">
    <name type="scientific">Pristionchus pacificus</name>
    <name type="common">Parasitic nematode worm</name>
    <dbReference type="NCBI Taxonomy" id="54126"/>
    <lineage>
        <taxon>Eukaryota</taxon>
        <taxon>Metazoa</taxon>
        <taxon>Ecdysozoa</taxon>
        <taxon>Nematoda</taxon>
        <taxon>Chromadorea</taxon>
        <taxon>Rhabditida</taxon>
        <taxon>Rhabditina</taxon>
        <taxon>Diplogasteromorpha</taxon>
        <taxon>Diplogasteroidea</taxon>
        <taxon>Neodiplogasteridae</taxon>
        <taxon>Pristionchus</taxon>
    </lineage>
</organism>
<accession>A0A8R1UYE0</accession>
<sequence length="131" mass="15140">EGNDDDEEEDETILVNRQDDEEIMILGRRKWMDRGVVVGWKGAEQTYLLSECPLVGSHDWSGRERDTDGHTDLGTQLEGTKREATARAVPRRTHNYERNMMMNGKDPEEKERSRKSRSDLLSKSVQNYSLV</sequence>